<reference evidence="2" key="1">
    <citation type="submission" date="2016-11" db="UniProtKB">
        <authorList>
            <consortium name="WormBaseParasite"/>
        </authorList>
    </citation>
    <scope>IDENTIFICATION</scope>
    <source>
        <strain evidence="2">KR3021</strain>
    </source>
</reference>
<sequence>MDTETWFCSKFREDLKKPVLMVGAGGIGCELIKGLGLSGFKNVHVIDLDTIDVSNLNRQFLFRKEHVGKSKAEVASNAILQKFPDMNIKWHHASVFDPEFGADYIATFAVVFNALDNARARNHVNRLCIAKSIPLIDAGTSGYLGQCKPILPTMSQCYECTPQLRDENRTYPGCTIRNTPSEPIHCIVWAKFLFNQLFSEVDAHEEISPNEKDPEAEENGTDVTSTTGFENDENLKNGVAKVTISQKNDATNNENGKEAVLGTTSDLRHFAEVECKYDAAKIFNRVFVTDINTLLKMDSLWKTRPKPTPLTFDASLELGISQVTDFNPHQEWSLAQNMVAFAVSLANITKKYEAKKVVGQILTWDKDDNDSMTFVYAATNIRAHIFDIHQTLPFEIKSMAGRIITAIASTNAIVAAMAVVEAIKIVRDQKDQLRLCYLYDEPNGLGKFISNTELDPPMPTCRACAPVRRSSYVVNMDQMTLSELSKVVLIGSCSMHEPDVSNNLSGNIIISSEGDIPETFMAKTLSEANIKNGEVFDCSDFNQNYDFLLTLYHDEKLGPSEFLIGDGKGLKKEAESSAHRLENGDPAKPSRKRQFSTNDNEDSESKKPKIH</sequence>
<evidence type="ECO:0000313" key="2">
    <source>
        <dbReference type="WBParaSite" id="RSKR_0000427800.1"/>
    </source>
</evidence>
<dbReference type="Proteomes" id="UP000095286">
    <property type="component" value="Unplaced"/>
</dbReference>
<dbReference type="WBParaSite" id="RSKR_0000427800.1">
    <property type="protein sequence ID" value="RSKR_0000427800.1"/>
    <property type="gene ID" value="RSKR_0000427800"/>
</dbReference>
<proteinExistence type="predicted"/>
<protein>
    <submittedName>
        <fullName evidence="2">SUMO-activating enzyme subunit</fullName>
    </submittedName>
</protein>
<accession>A0AC35TV08</accession>
<evidence type="ECO:0000313" key="1">
    <source>
        <dbReference type="Proteomes" id="UP000095286"/>
    </source>
</evidence>
<name>A0AC35TV08_9BILA</name>
<organism evidence="1 2">
    <name type="scientific">Rhabditophanes sp. KR3021</name>
    <dbReference type="NCBI Taxonomy" id="114890"/>
    <lineage>
        <taxon>Eukaryota</taxon>
        <taxon>Metazoa</taxon>
        <taxon>Ecdysozoa</taxon>
        <taxon>Nematoda</taxon>
        <taxon>Chromadorea</taxon>
        <taxon>Rhabditida</taxon>
        <taxon>Tylenchina</taxon>
        <taxon>Panagrolaimomorpha</taxon>
        <taxon>Strongyloidoidea</taxon>
        <taxon>Alloionematidae</taxon>
        <taxon>Rhabditophanes</taxon>
    </lineage>
</organism>